<reference evidence="2" key="1">
    <citation type="journal article" date="2023" name="Front. Mar. Sci.">
        <title>A new Merluccius polli reference genome to investigate the effects of global change in West African waters.</title>
        <authorList>
            <person name="Mateo J.L."/>
            <person name="Blanco-Fernandez C."/>
            <person name="Garcia-Vazquez E."/>
            <person name="Machado-Schiaffino G."/>
        </authorList>
    </citation>
    <scope>NUCLEOTIDE SEQUENCE</scope>
    <source>
        <strain evidence="2">C29</strain>
        <tissue evidence="2">Fin</tissue>
    </source>
</reference>
<dbReference type="AlphaFoldDB" id="A0AA47PBW5"/>
<dbReference type="InterPro" id="IPR003961">
    <property type="entry name" value="FN3_dom"/>
</dbReference>
<protein>
    <recommendedName>
        <fullName evidence="1">Fibronectin type-III domain-containing protein</fullName>
    </recommendedName>
</protein>
<sequence>MFEQLFAESHLQGFETGKQSLNYDTILTPYLKVFAIKSSISAHLKFWSGWLDHAKTRDGWLDRSDLVVLRLTQVLQRVKPKAPTIPPEEGKFLENGNYLLEWETNYPPYPGFTLKAVVTYGRRGENGTEASVDRSTTYQILGTSLEPSTEYWVNVRSYNGNHERSVNTLYSESSGNLTFTTRKF</sequence>
<dbReference type="InterPro" id="IPR036116">
    <property type="entry name" value="FN3_sf"/>
</dbReference>
<keyword evidence="3" id="KW-1185">Reference proteome</keyword>
<dbReference type="Gene3D" id="2.60.40.10">
    <property type="entry name" value="Immunoglobulins"/>
    <property type="match status" value="1"/>
</dbReference>
<evidence type="ECO:0000259" key="1">
    <source>
        <dbReference type="PROSITE" id="PS50853"/>
    </source>
</evidence>
<dbReference type="EMBL" id="JAOPHQ010000013">
    <property type="protein sequence ID" value="KAK0156335.1"/>
    <property type="molecule type" value="Genomic_DNA"/>
</dbReference>
<dbReference type="CDD" id="cd00063">
    <property type="entry name" value="FN3"/>
    <property type="match status" value="1"/>
</dbReference>
<gene>
    <name evidence="2" type="ORF">N1851_000372</name>
</gene>
<dbReference type="PROSITE" id="PS50853">
    <property type="entry name" value="FN3"/>
    <property type="match status" value="1"/>
</dbReference>
<accession>A0AA47PBW5</accession>
<dbReference type="Proteomes" id="UP001174136">
    <property type="component" value="Unassembled WGS sequence"/>
</dbReference>
<evidence type="ECO:0000313" key="2">
    <source>
        <dbReference type="EMBL" id="KAK0156335.1"/>
    </source>
</evidence>
<evidence type="ECO:0000313" key="3">
    <source>
        <dbReference type="Proteomes" id="UP001174136"/>
    </source>
</evidence>
<name>A0AA47PBW5_MERPO</name>
<dbReference type="InterPro" id="IPR013783">
    <property type="entry name" value="Ig-like_fold"/>
</dbReference>
<feature type="domain" description="Fibronectin type-III" evidence="1">
    <location>
        <begin position="79"/>
        <end position="184"/>
    </location>
</feature>
<proteinExistence type="predicted"/>
<organism evidence="2 3">
    <name type="scientific">Merluccius polli</name>
    <name type="common">Benguela hake</name>
    <name type="synonym">Merluccius cadenati</name>
    <dbReference type="NCBI Taxonomy" id="89951"/>
    <lineage>
        <taxon>Eukaryota</taxon>
        <taxon>Metazoa</taxon>
        <taxon>Chordata</taxon>
        <taxon>Craniata</taxon>
        <taxon>Vertebrata</taxon>
        <taxon>Euteleostomi</taxon>
        <taxon>Actinopterygii</taxon>
        <taxon>Neopterygii</taxon>
        <taxon>Teleostei</taxon>
        <taxon>Neoteleostei</taxon>
        <taxon>Acanthomorphata</taxon>
        <taxon>Zeiogadaria</taxon>
        <taxon>Gadariae</taxon>
        <taxon>Gadiformes</taxon>
        <taxon>Gadoidei</taxon>
        <taxon>Merlucciidae</taxon>
        <taxon>Merluccius</taxon>
    </lineage>
</organism>
<comment type="caution">
    <text evidence="2">The sequence shown here is derived from an EMBL/GenBank/DDBJ whole genome shotgun (WGS) entry which is preliminary data.</text>
</comment>
<dbReference type="SUPFAM" id="SSF49265">
    <property type="entry name" value="Fibronectin type III"/>
    <property type="match status" value="1"/>
</dbReference>